<name>A0A0A9H7F9_ARUDO</name>
<keyword evidence="1" id="KW-1133">Transmembrane helix</keyword>
<evidence type="ECO:0000256" key="1">
    <source>
        <dbReference type="SAM" id="Phobius"/>
    </source>
</evidence>
<protein>
    <submittedName>
        <fullName evidence="2">Uncharacterized protein</fullName>
    </submittedName>
</protein>
<feature type="transmembrane region" description="Helical" evidence="1">
    <location>
        <begin position="12"/>
        <end position="35"/>
    </location>
</feature>
<keyword evidence="1" id="KW-0472">Membrane</keyword>
<reference evidence="2" key="2">
    <citation type="journal article" date="2015" name="Data Brief">
        <title>Shoot transcriptome of the giant reed, Arundo donax.</title>
        <authorList>
            <person name="Barrero R.A."/>
            <person name="Guerrero F.D."/>
            <person name="Moolhuijzen P."/>
            <person name="Goolsby J.A."/>
            <person name="Tidwell J."/>
            <person name="Bellgard S.E."/>
            <person name="Bellgard M.I."/>
        </authorList>
    </citation>
    <scope>NUCLEOTIDE SEQUENCE</scope>
    <source>
        <tissue evidence="2">Shoot tissue taken approximately 20 cm above the soil surface</tissue>
    </source>
</reference>
<dbReference type="AlphaFoldDB" id="A0A0A9H7F9"/>
<proteinExistence type="predicted"/>
<dbReference type="EMBL" id="GBRH01167090">
    <property type="protein sequence ID" value="JAE30806.1"/>
    <property type="molecule type" value="Transcribed_RNA"/>
</dbReference>
<accession>A0A0A9H7F9</accession>
<organism evidence="2">
    <name type="scientific">Arundo donax</name>
    <name type="common">Giant reed</name>
    <name type="synonym">Donax arundinaceus</name>
    <dbReference type="NCBI Taxonomy" id="35708"/>
    <lineage>
        <taxon>Eukaryota</taxon>
        <taxon>Viridiplantae</taxon>
        <taxon>Streptophyta</taxon>
        <taxon>Embryophyta</taxon>
        <taxon>Tracheophyta</taxon>
        <taxon>Spermatophyta</taxon>
        <taxon>Magnoliopsida</taxon>
        <taxon>Liliopsida</taxon>
        <taxon>Poales</taxon>
        <taxon>Poaceae</taxon>
        <taxon>PACMAD clade</taxon>
        <taxon>Arundinoideae</taxon>
        <taxon>Arundineae</taxon>
        <taxon>Arundo</taxon>
    </lineage>
</organism>
<evidence type="ECO:0000313" key="2">
    <source>
        <dbReference type="EMBL" id="JAE30806.1"/>
    </source>
</evidence>
<reference evidence="2" key="1">
    <citation type="submission" date="2014-09" db="EMBL/GenBank/DDBJ databases">
        <authorList>
            <person name="Magalhaes I.L.F."/>
            <person name="Oliveira U."/>
            <person name="Santos F.R."/>
            <person name="Vidigal T.H.D.A."/>
            <person name="Brescovit A.D."/>
            <person name="Santos A.J."/>
        </authorList>
    </citation>
    <scope>NUCLEOTIDE SEQUENCE</scope>
    <source>
        <tissue evidence="2">Shoot tissue taken approximately 20 cm above the soil surface</tissue>
    </source>
</reference>
<keyword evidence="1" id="KW-0812">Transmembrane</keyword>
<sequence>MTLLVANHVNFLLLISVSLANLYCSVHTFVIPTLIRHLLFVLEL</sequence>